<gene>
    <name evidence="2" type="ORF">PMAYCL1PPCAC_07145</name>
</gene>
<comment type="caution">
    <text evidence="2">The sequence shown here is derived from an EMBL/GenBank/DDBJ whole genome shotgun (WGS) entry which is preliminary data.</text>
</comment>
<dbReference type="GO" id="GO:0003676">
    <property type="term" value="F:nucleic acid binding"/>
    <property type="evidence" value="ECO:0007669"/>
    <property type="project" value="InterPro"/>
</dbReference>
<accession>A0AAN5CAM9</accession>
<dbReference type="Proteomes" id="UP001328107">
    <property type="component" value="Unassembled WGS sequence"/>
</dbReference>
<keyword evidence="3" id="KW-1185">Reference proteome</keyword>
<name>A0AAN5CAM9_9BILA</name>
<dbReference type="CDD" id="cd00590">
    <property type="entry name" value="RRM_SF"/>
    <property type="match status" value="1"/>
</dbReference>
<dbReference type="EMBL" id="BTRK01000002">
    <property type="protein sequence ID" value="GMR36950.1"/>
    <property type="molecule type" value="Genomic_DNA"/>
</dbReference>
<feature type="compositionally biased region" description="Low complexity" evidence="1">
    <location>
        <begin position="223"/>
        <end position="239"/>
    </location>
</feature>
<evidence type="ECO:0000313" key="3">
    <source>
        <dbReference type="Proteomes" id="UP001328107"/>
    </source>
</evidence>
<protein>
    <recommendedName>
        <fullName evidence="4">RRM domain-containing protein</fullName>
    </recommendedName>
</protein>
<evidence type="ECO:0000313" key="2">
    <source>
        <dbReference type="EMBL" id="GMR36950.1"/>
    </source>
</evidence>
<dbReference type="AlphaFoldDB" id="A0AAN5CAM9"/>
<evidence type="ECO:0000256" key="1">
    <source>
        <dbReference type="SAM" id="MobiDB-lite"/>
    </source>
</evidence>
<feature type="region of interest" description="Disordered" evidence="1">
    <location>
        <begin position="223"/>
        <end position="250"/>
    </location>
</feature>
<organism evidence="2 3">
    <name type="scientific">Pristionchus mayeri</name>
    <dbReference type="NCBI Taxonomy" id="1317129"/>
    <lineage>
        <taxon>Eukaryota</taxon>
        <taxon>Metazoa</taxon>
        <taxon>Ecdysozoa</taxon>
        <taxon>Nematoda</taxon>
        <taxon>Chromadorea</taxon>
        <taxon>Rhabditida</taxon>
        <taxon>Rhabditina</taxon>
        <taxon>Diplogasteromorpha</taxon>
        <taxon>Diplogasteroidea</taxon>
        <taxon>Neodiplogasteridae</taxon>
        <taxon>Pristionchus</taxon>
    </lineage>
</organism>
<sequence>MFTPDSEWRCKEDLKVILIAKQGKLSRSLAYKFFQRFGKVVDCYTLNRDTIACGVYETEENAEEALKAREIVINGMYCDVTTFKSGNRKIFLNPPNLPNGALREYFDSNYGTVLRVETLDNGTCFILFQKVDAAVACRGKTHRIKGCNIFARPGCTPGTKHTPDRSSMYRVTSRCTAYNRQYVPKQLNKESVFSTVPNISKKSPHGSSSPSFITYRSPPSIASPFASSSSSESSTNSSPDRPTKSPDSPFLDTPIYYDLLDDMKDLSFNENVVKKRKRNEMEESVIEWRRTTDTSPRVTCTVDEVWETKRKELNLPPTDPCAHYALDKEGFPLHHNGEYVHSILKDGRYRIKDNNRVSFNMEKTSVQMFHRADYEYAFFGPRNAVPGSGLIEYDDDEVEGWGDEEVETTKVPSRGGFPRDLKWPFDFPSKPNHFPLMEKCEFENEISLEFGSVVRYLHHLEARWKNTKQHNFLADFAPFLKSECFVCSTKLEGARTQFEHIFSRPHLLNLNRQKVKYSPSDFTFWHNLLLRNYDTGRSRR</sequence>
<evidence type="ECO:0008006" key="4">
    <source>
        <dbReference type="Google" id="ProtNLM"/>
    </source>
</evidence>
<dbReference type="InterPro" id="IPR035979">
    <property type="entry name" value="RBD_domain_sf"/>
</dbReference>
<reference evidence="3" key="1">
    <citation type="submission" date="2022-10" db="EMBL/GenBank/DDBJ databases">
        <title>Genome assembly of Pristionchus species.</title>
        <authorList>
            <person name="Yoshida K."/>
            <person name="Sommer R.J."/>
        </authorList>
    </citation>
    <scope>NUCLEOTIDE SEQUENCE [LARGE SCALE GENOMIC DNA]</scope>
    <source>
        <strain evidence="3">RS5460</strain>
    </source>
</reference>
<proteinExistence type="predicted"/>
<dbReference type="SUPFAM" id="SSF54928">
    <property type="entry name" value="RNA-binding domain, RBD"/>
    <property type="match status" value="1"/>
</dbReference>